<feature type="compositionally biased region" description="Basic and acidic residues" evidence="1">
    <location>
        <begin position="93"/>
        <end position="115"/>
    </location>
</feature>
<reference evidence="2" key="1">
    <citation type="submission" date="2024-04" db="EMBL/GenBank/DDBJ databases">
        <title>Mariniflexile litorale, isolated from the shallow sediments of the Sea of Japan.</title>
        <authorList>
            <person name="Romanenko L."/>
            <person name="Isaeva M."/>
        </authorList>
    </citation>
    <scope>NUCLEOTIDE SEQUENCE [LARGE SCALE GENOMIC DNA]</scope>
    <source>
        <strain evidence="2">KMM 9835</strain>
    </source>
</reference>
<keyword evidence="3" id="KW-1185">Reference proteome</keyword>
<sequence>MKTKAELEQDIISITIKIHTEFPELSKYIAEMPENESGRDTDRMSKKNFKEYYNSLLELLLEYSKTHSANNAKNGTGELNSLDNLLYPPSEDIYNKGKKEIDLDPENPSKRKSLNEIKATSNEKGFEDDMSGDDLDVPGSELDDQQESVGSEDEENNYYSLGGDSHNDLDEDKG</sequence>
<evidence type="ECO:0000313" key="2">
    <source>
        <dbReference type="EMBL" id="XBL13109.1"/>
    </source>
</evidence>
<dbReference type="AlphaFoldDB" id="A0AAU7ECG8"/>
<feature type="region of interest" description="Disordered" evidence="1">
    <location>
        <begin position="69"/>
        <end position="174"/>
    </location>
</feature>
<name>A0AAU7ECG8_9FLAO</name>
<dbReference type="RefSeq" id="WP_308990892.1">
    <property type="nucleotide sequence ID" value="NZ_CP155618.1"/>
</dbReference>
<dbReference type="KEGG" id="mlil:QLS71_012320"/>
<feature type="compositionally biased region" description="Basic and acidic residues" evidence="1">
    <location>
        <begin position="165"/>
        <end position="174"/>
    </location>
</feature>
<dbReference type="EMBL" id="CP155618">
    <property type="protein sequence ID" value="XBL13109.1"/>
    <property type="molecule type" value="Genomic_DNA"/>
</dbReference>
<evidence type="ECO:0000313" key="3">
    <source>
        <dbReference type="Proteomes" id="UP001224325"/>
    </source>
</evidence>
<accession>A0AAU7ECG8</accession>
<proteinExistence type="predicted"/>
<dbReference type="Proteomes" id="UP001224325">
    <property type="component" value="Chromosome"/>
</dbReference>
<organism evidence="2 3">
    <name type="scientific">Mariniflexile litorale</name>
    <dbReference type="NCBI Taxonomy" id="3045158"/>
    <lineage>
        <taxon>Bacteria</taxon>
        <taxon>Pseudomonadati</taxon>
        <taxon>Bacteroidota</taxon>
        <taxon>Flavobacteriia</taxon>
        <taxon>Flavobacteriales</taxon>
        <taxon>Flavobacteriaceae</taxon>
        <taxon>Mariniflexile</taxon>
    </lineage>
</organism>
<evidence type="ECO:0000256" key="1">
    <source>
        <dbReference type="SAM" id="MobiDB-lite"/>
    </source>
</evidence>
<protein>
    <submittedName>
        <fullName evidence="2">Uncharacterized protein</fullName>
    </submittedName>
</protein>
<feature type="compositionally biased region" description="Acidic residues" evidence="1">
    <location>
        <begin position="126"/>
        <end position="156"/>
    </location>
</feature>
<gene>
    <name evidence="2" type="ORF">QLS71_012320</name>
</gene>
<feature type="compositionally biased region" description="Polar residues" evidence="1">
    <location>
        <begin position="69"/>
        <end position="83"/>
    </location>
</feature>